<accession>A0A9P5N6F0</accession>
<evidence type="ECO:0000313" key="3">
    <source>
        <dbReference type="EMBL" id="KAF8487335.1"/>
    </source>
</evidence>
<protein>
    <recommendedName>
        <fullName evidence="2">F-box domain-containing protein</fullName>
    </recommendedName>
</protein>
<dbReference type="InterPro" id="IPR036047">
    <property type="entry name" value="F-box-like_dom_sf"/>
</dbReference>
<feature type="domain" description="F-box" evidence="2">
    <location>
        <begin position="117"/>
        <end position="164"/>
    </location>
</feature>
<evidence type="ECO:0000259" key="2">
    <source>
        <dbReference type="PROSITE" id="PS50181"/>
    </source>
</evidence>
<sequence>MLVTNYYHPRSLPHSDAIDEIETAWPEDSLPGTILEGYDHDDLMGGSPAGLYYSSEEEESNQEESDHPEFNYNAEVTVPSAKRRKLEMAVPSGAPSSSKSATKTKRTGVSRRIQGRLQNMLSLPFDVLFLIFSELGPMDLVNLARTNKALRQVLMSRKSIWVWLVARRNAGATKVPDPPNDMSEPAWALLLFGPAVCSQCSTRNIHRIDFALRRRLCTVCRKRFLVPAIKFRCQISDLKESVMDLLPHTKIGGWAHRRLSSSRFYWKPDLSEMGERLAELEADIDRGIPGAQERLESFREQRKLLVESILQSCAKFEEWAKTETEAQTSDARERRTQRRKALKDRILAAGYDSADIDSIGMSAVPGANVNKVLTEEAWKRIKTKVENRLSTAREDRLRAERGRREREYKNKAEQCYTDILRRVLPVQRLYLPAISQARELSCFRELLDPDRDVQPAEWVHAAGQFRESLSEWMSSHRDRYTRLLSSHFYGPRGKSMEVRLLTDPSTVVWRHVGMQNFAGRLELATSVFRHPGTNTILIGRDVCHAWKMTGELEFLERGADATHALLRELQLDPATTTPSMLEKLNRRFICVSCPPDLEWIHRSWRSCVSHFVDRSEASHPYPQWRVVGRDEVAMRGETHDDNIWYSPRETETWLCNHCSDYLAPTSRFFFGRFLRVGNKWDAIWHVQTEHNVEDPSVDVDVFSYPMPMFVTWTQ</sequence>
<evidence type="ECO:0000256" key="1">
    <source>
        <dbReference type="SAM" id="MobiDB-lite"/>
    </source>
</evidence>
<dbReference type="PROSITE" id="PS50181">
    <property type="entry name" value="FBOX"/>
    <property type="match status" value="1"/>
</dbReference>
<organism evidence="3 4">
    <name type="scientific">Russula ochroleuca</name>
    <dbReference type="NCBI Taxonomy" id="152965"/>
    <lineage>
        <taxon>Eukaryota</taxon>
        <taxon>Fungi</taxon>
        <taxon>Dikarya</taxon>
        <taxon>Basidiomycota</taxon>
        <taxon>Agaricomycotina</taxon>
        <taxon>Agaricomycetes</taxon>
        <taxon>Russulales</taxon>
        <taxon>Russulaceae</taxon>
        <taxon>Russula</taxon>
    </lineage>
</organism>
<dbReference type="Pfam" id="PF12937">
    <property type="entry name" value="F-box-like"/>
    <property type="match status" value="1"/>
</dbReference>
<dbReference type="CDD" id="cd09917">
    <property type="entry name" value="F-box_SF"/>
    <property type="match status" value="1"/>
</dbReference>
<evidence type="ECO:0000313" key="4">
    <source>
        <dbReference type="Proteomes" id="UP000759537"/>
    </source>
</evidence>
<gene>
    <name evidence="3" type="ORF">DFH94DRAFT_705317</name>
</gene>
<reference evidence="3" key="2">
    <citation type="journal article" date="2020" name="Nat. Commun.">
        <title>Large-scale genome sequencing of mycorrhizal fungi provides insights into the early evolution of symbiotic traits.</title>
        <authorList>
            <person name="Miyauchi S."/>
            <person name="Kiss E."/>
            <person name="Kuo A."/>
            <person name="Drula E."/>
            <person name="Kohler A."/>
            <person name="Sanchez-Garcia M."/>
            <person name="Morin E."/>
            <person name="Andreopoulos B."/>
            <person name="Barry K.W."/>
            <person name="Bonito G."/>
            <person name="Buee M."/>
            <person name="Carver A."/>
            <person name="Chen C."/>
            <person name="Cichocki N."/>
            <person name="Clum A."/>
            <person name="Culley D."/>
            <person name="Crous P.W."/>
            <person name="Fauchery L."/>
            <person name="Girlanda M."/>
            <person name="Hayes R.D."/>
            <person name="Keri Z."/>
            <person name="LaButti K."/>
            <person name="Lipzen A."/>
            <person name="Lombard V."/>
            <person name="Magnuson J."/>
            <person name="Maillard F."/>
            <person name="Murat C."/>
            <person name="Nolan M."/>
            <person name="Ohm R.A."/>
            <person name="Pangilinan J."/>
            <person name="Pereira M.F."/>
            <person name="Perotto S."/>
            <person name="Peter M."/>
            <person name="Pfister S."/>
            <person name="Riley R."/>
            <person name="Sitrit Y."/>
            <person name="Stielow J.B."/>
            <person name="Szollosi G."/>
            <person name="Zifcakova L."/>
            <person name="Stursova M."/>
            <person name="Spatafora J.W."/>
            <person name="Tedersoo L."/>
            <person name="Vaario L.M."/>
            <person name="Yamada A."/>
            <person name="Yan M."/>
            <person name="Wang P."/>
            <person name="Xu J."/>
            <person name="Bruns T."/>
            <person name="Baldrian P."/>
            <person name="Vilgalys R."/>
            <person name="Dunand C."/>
            <person name="Henrissat B."/>
            <person name="Grigoriev I.V."/>
            <person name="Hibbett D."/>
            <person name="Nagy L.G."/>
            <person name="Martin F.M."/>
        </authorList>
    </citation>
    <scope>NUCLEOTIDE SEQUENCE</scope>
    <source>
        <strain evidence="3">Prilba</strain>
    </source>
</reference>
<keyword evidence="4" id="KW-1185">Reference proteome</keyword>
<feature type="region of interest" description="Disordered" evidence="1">
    <location>
        <begin position="88"/>
        <end position="109"/>
    </location>
</feature>
<feature type="region of interest" description="Disordered" evidence="1">
    <location>
        <begin position="46"/>
        <end position="73"/>
    </location>
</feature>
<dbReference type="SMART" id="SM00256">
    <property type="entry name" value="FBOX"/>
    <property type="match status" value="1"/>
</dbReference>
<dbReference type="SUPFAM" id="SSF81383">
    <property type="entry name" value="F-box domain"/>
    <property type="match status" value="1"/>
</dbReference>
<dbReference type="InterPro" id="IPR001810">
    <property type="entry name" value="F-box_dom"/>
</dbReference>
<dbReference type="OrthoDB" id="2322499at2759"/>
<reference evidence="3" key="1">
    <citation type="submission" date="2019-10" db="EMBL/GenBank/DDBJ databases">
        <authorList>
            <consortium name="DOE Joint Genome Institute"/>
            <person name="Kuo A."/>
            <person name="Miyauchi S."/>
            <person name="Kiss E."/>
            <person name="Drula E."/>
            <person name="Kohler A."/>
            <person name="Sanchez-Garcia M."/>
            <person name="Andreopoulos B."/>
            <person name="Barry K.W."/>
            <person name="Bonito G."/>
            <person name="Buee M."/>
            <person name="Carver A."/>
            <person name="Chen C."/>
            <person name="Cichocki N."/>
            <person name="Clum A."/>
            <person name="Culley D."/>
            <person name="Crous P.W."/>
            <person name="Fauchery L."/>
            <person name="Girlanda M."/>
            <person name="Hayes R."/>
            <person name="Keri Z."/>
            <person name="LaButti K."/>
            <person name="Lipzen A."/>
            <person name="Lombard V."/>
            <person name="Magnuson J."/>
            <person name="Maillard F."/>
            <person name="Morin E."/>
            <person name="Murat C."/>
            <person name="Nolan M."/>
            <person name="Ohm R."/>
            <person name="Pangilinan J."/>
            <person name="Pereira M."/>
            <person name="Perotto S."/>
            <person name="Peter M."/>
            <person name="Riley R."/>
            <person name="Sitrit Y."/>
            <person name="Stielow B."/>
            <person name="Szollosi G."/>
            <person name="Zifcakova L."/>
            <person name="Stursova M."/>
            <person name="Spatafora J.W."/>
            <person name="Tedersoo L."/>
            <person name="Vaario L.-M."/>
            <person name="Yamada A."/>
            <person name="Yan M."/>
            <person name="Wang P."/>
            <person name="Xu J."/>
            <person name="Bruns T."/>
            <person name="Baldrian P."/>
            <person name="Vilgalys R."/>
            <person name="Henrissat B."/>
            <person name="Grigoriev I.V."/>
            <person name="Hibbett D."/>
            <person name="Nagy L.G."/>
            <person name="Martin F.M."/>
        </authorList>
    </citation>
    <scope>NUCLEOTIDE SEQUENCE</scope>
    <source>
        <strain evidence="3">Prilba</strain>
    </source>
</reference>
<dbReference type="Proteomes" id="UP000759537">
    <property type="component" value="Unassembled WGS sequence"/>
</dbReference>
<dbReference type="EMBL" id="WHVB01000001">
    <property type="protein sequence ID" value="KAF8487335.1"/>
    <property type="molecule type" value="Genomic_DNA"/>
</dbReference>
<proteinExistence type="predicted"/>
<comment type="caution">
    <text evidence="3">The sequence shown here is derived from an EMBL/GenBank/DDBJ whole genome shotgun (WGS) entry which is preliminary data.</text>
</comment>
<name>A0A9P5N6F0_9AGAM</name>
<dbReference type="AlphaFoldDB" id="A0A9P5N6F0"/>
<feature type="compositionally biased region" description="Low complexity" evidence="1">
    <location>
        <begin position="91"/>
        <end position="101"/>
    </location>
</feature>